<evidence type="ECO:0000313" key="5">
    <source>
        <dbReference type="Proteomes" id="UP000078476"/>
    </source>
</evidence>
<evidence type="ECO:0000259" key="3">
    <source>
        <dbReference type="Pfam" id="PF00534"/>
    </source>
</evidence>
<protein>
    <recommendedName>
        <fullName evidence="3">Glycosyl transferase family 1 domain-containing protein</fullName>
    </recommendedName>
</protein>
<sequence>MRHMAYLLAKSGWQVHALSTDLTEGNAANVFPQATRTTRDGGSHNENQTILRLQHEGIDFELIEFDQNSVTHPHIKVSDFFDRRYSSILDTFRPDLILTFGATTADLRRRAMARARGIRVIFALHNLAYLRAIIQEYDELLVPSAFMAQRYAAAGYKNVQILAPPIWDQEIIATEKEPIFFTFVNPERAKGAELIAHLAARHPDLPFLIVESRAHSGHFNIIAQAAGIEIEKLHNVMFSSGSVLPKDIFAATRVLLMPSLVDEAAGRLAAEALANGIPTLVSDAGALPEIVGKAGTVLPFKNRNADIPVIDEDTIDLWSEQLKALAEENYHQLKADIAKSVGQQYTTAHQINSYASWFASCLNKSPGLSLPQ</sequence>
<accession>A0A177NAB7</accession>
<dbReference type="GO" id="GO:1901135">
    <property type="term" value="P:carbohydrate derivative metabolic process"/>
    <property type="evidence" value="ECO:0007669"/>
    <property type="project" value="UniProtKB-ARBA"/>
</dbReference>
<organism evidence="4 5">
    <name type="scientific">Methylomonas lenta</name>
    <dbReference type="NCBI Taxonomy" id="980561"/>
    <lineage>
        <taxon>Bacteria</taxon>
        <taxon>Pseudomonadati</taxon>
        <taxon>Pseudomonadota</taxon>
        <taxon>Gammaproteobacteria</taxon>
        <taxon>Methylococcales</taxon>
        <taxon>Methylococcaceae</taxon>
        <taxon>Methylomonas</taxon>
    </lineage>
</organism>
<dbReference type="Pfam" id="PF00534">
    <property type="entry name" value="Glycos_transf_1"/>
    <property type="match status" value="1"/>
</dbReference>
<keyword evidence="5" id="KW-1185">Reference proteome</keyword>
<evidence type="ECO:0000256" key="1">
    <source>
        <dbReference type="ARBA" id="ARBA00022676"/>
    </source>
</evidence>
<keyword evidence="1" id="KW-0328">Glycosyltransferase</keyword>
<dbReference type="Proteomes" id="UP000078476">
    <property type="component" value="Unassembled WGS sequence"/>
</dbReference>
<dbReference type="EMBL" id="LUUI01000114">
    <property type="protein sequence ID" value="OAI14020.1"/>
    <property type="molecule type" value="Genomic_DNA"/>
</dbReference>
<keyword evidence="2" id="KW-0808">Transferase</keyword>
<dbReference type="OrthoDB" id="255821at2"/>
<feature type="domain" description="Glycosyl transferase family 1" evidence="3">
    <location>
        <begin position="171"/>
        <end position="305"/>
    </location>
</feature>
<dbReference type="PANTHER" id="PTHR12526">
    <property type="entry name" value="GLYCOSYLTRANSFERASE"/>
    <property type="match status" value="1"/>
</dbReference>
<evidence type="ECO:0000313" key="4">
    <source>
        <dbReference type="EMBL" id="OAI14020.1"/>
    </source>
</evidence>
<dbReference type="STRING" id="980561.A1359_01030"/>
<dbReference type="GO" id="GO:0016757">
    <property type="term" value="F:glycosyltransferase activity"/>
    <property type="evidence" value="ECO:0007669"/>
    <property type="project" value="UniProtKB-KW"/>
</dbReference>
<dbReference type="InterPro" id="IPR001296">
    <property type="entry name" value="Glyco_trans_1"/>
</dbReference>
<reference evidence="4 5" key="1">
    <citation type="submission" date="2016-03" db="EMBL/GenBank/DDBJ databases">
        <authorList>
            <person name="Ploux O."/>
        </authorList>
    </citation>
    <scope>NUCLEOTIDE SEQUENCE [LARGE SCALE GENOMIC DNA]</scope>
    <source>
        <strain evidence="4 5">R-45370</strain>
    </source>
</reference>
<proteinExistence type="predicted"/>
<comment type="caution">
    <text evidence="4">The sequence shown here is derived from an EMBL/GenBank/DDBJ whole genome shotgun (WGS) entry which is preliminary data.</text>
</comment>
<name>A0A177NAB7_9GAMM</name>
<gene>
    <name evidence="4" type="ORF">A1359_01030</name>
</gene>
<dbReference type="Gene3D" id="3.40.50.2000">
    <property type="entry name" value="Glycogen Phosphorylase B"/>
    <property type="match status" value="2"/>
</dbReference>
<dbReference type="AlphaFoldDB" id="A0A177NAB7"/>
<dbReference type="SUPFAM" id="SSF53756">
    <property type="entry name" value="UDP-Glycosyltransferase/glycogen phosphorylase"/>
    <property type="match status" value="1"/>
</dbReference>
<evidence type="ECO:0000256" key="2">
    <source>
        <dbReference type="ARBA" id="ARBA00022679"/>
    </source>
</evidence>
<dbReference type="PANTHER" id="PTHR12526:SF510">
    <property type="entry name" value="D-INOSITOL 3-PHOSPHATE GLYCOSYLTRANSFERASE"/>
    <property type="match status" value="1"/>
</dbReference>